<feature type="chain" id="PRO_5020899508" evidence="2">
    <location>
        <begin position="23"/>
        <end position="512"/>
    </location>
</feature>
<dbReference type="OrthoDB" id="1522982at2"/>
<evidence type="ECO:0000256" key="1">
    <source>
        <dbReference type="SAM" id="MobiDB-lite"/>
    </source>
</evidence>
<dbReference type="Gene3D" id="4.10.1080.10">
    <property type="entry name" value="TSP type-3 repeat"/>
    <property type="match status" value="1"/>
</dbReference>
<dbReference type="InterPro" id="IPR036737">
    <property type="entry name" value="OmpA-like_sf"/>
</dbReference>
<dbReference type="Pfam" id="PF00691">
    <property type="entry name" value="OmpA"/>
    <property type="match status" value="1"/>
</dbReference>
<dbReference type="GO" id="GO:0005509">
    <property type="term" value="F:calcium ion binding"/>
    <property type="evidence" value="ECO:0007669"/>
    <property type="project" value="InterPro"/>
</dbReference>
<organism evidence="4 5">
    <name type="scientific">Sediminibacterium goheungense</name>
    <dbReference type="NCBI Taxonomy" id="1086393"/>
    <lineage>
        <taxon>Bacteria</taxon>
        <taxon>Pseudomonadati</taxon>
        <taxon>Bacteroidota</taxon>
        <taxon>Chitinophagia</taxon>
        <taxon>Chitinophagales</taxon>
        <taxon>Chitinophagaceae</taxon>
        <taxon>Sediminibacterium</taxon>
    </lineage>
</organism>
<protein>
    <submittedName>
        <fullName evidence="4">Outer membrane protein with beta-barrel domain</fullName>
    </submittedName>
</protein>
<dbReference type="InterPro" id="IPR028974">
    <property type="entry name" value="TSP_type-3_rpt"/>
</dbReference>
<evidence type="ECO:0000313" key="5">
    <source>
        <dbReference type="Proteomes" id="UP000295741"/>
    </source>
</evidence>
<evidence type="ECO:0000313" key="4">
    <source>
        <dbReference type="EMBL" id="TDO28539.1"/>
    </source>
</evidence>
<dbReference type="Proteomes" id="UP000295741">
    <property type="component" value="Unassembled WGS sequence"/>
</dbReference>
<dbReference type="InterPro" id="IPR006665">
    <property type="entry name" value="OmpA-like"/>
</dbReference>
<dbReference type="EMBL" id="SNWP01000010">
    <property type="protein sequence ID" value="TDO28539.1"/>
    <property type="molecule type" value="Genomic_DNA"/>
</dbReference>
<evidence type="ECO:0000256" key="2">
    <source>
        <dbReference type="SAM" id="SignalP"/>
    </source>
</evidence>
<accession>A0A4R6J040</accession>
<dbReference type="AlphaFoldDB" id="A0A4R6J040"/>
<dbReference type="Gene3D" id="3.30.1330.60">
    <property type="entry name" value="OmpA-like domain"/>
    <property type="match status" value="1"/>
</dbReference>
<feature type="signal peptide" evidence="2">
    <location>
        <begin position="1"/>
        <end position="22"/>
    </location>
</feature>
<feature type="compositionally biased region" description="Basic and acidic residues" evidence="1">
    <location>
        <begin position="336"/>
        <end position="348"/>
    </location>
</feature>
<keyword evidence="2" id="KW-0732">Signal</keyword>
<reference evidence="4 5" key="1">
    <citation type="submission" date="2019-03" db="EMBL/GenBank/DDBJ databases">
        <title>Genomic Encyclopedia of Archaeal and Bacterial Type Strains, Phase II (KMG-II): from individual species to whole genera.</title>
        <authorList>
            <person name="Goeker M."/>
        </authorList>
    </citation>
    <scope>NUCLEOTIDE SEQUENCE [LARGE SCALE GENOMIC DNA]</scope>
    <source>
        <strain evidence="4 5">DSM 28323</strain>
    </source>
</reference>
<dbReference type="SUPFAM" id="SSF103647">
    <property type="entry name" value="TSP type-3 repeat"/>
    <property type="match status" value="1"/>
</dbReference>
<feature type="region of interest" description="Disordered" evidence="1">
    <location>
        <begin position="315"/>
        <end position="348"/>
    </location>
</feature>
<sequence>MASKKNILALALIVLIQSIGMAQTDWGWDWKDTSKISVKKLPQHNEFINNQYPYPAQPRNQWELGFGLGASSITGDIKSKLGFGGTVSLRKALNHTFSIRTGLTGLWNSGTANAFQAAVGRPDYKNRTYQLGFDVIASLNAASHYRGNPKTNVYVLLGYALNASNVLYKRPGGAQPGGYSIFYGYNQNENFQNSQNGTITTFGGATVNGRQAYTLYHGMNLGAGIAFKLSNKVNIGLEHKYTFTVPGYDLLDGVRAGNNNDYIGFTSARVNINIGNTAKKVQPLYWLNPNNFVYSELNSPSHMKMPKVVLPDADKDGVTDQFDLEPNTPAGAPVDSHGRAKDTDGDGVPDYKDKELLTAQKCFPVNNDGIGTCPEPACCKEIKDMIANMKPVEAAPQCNIGSLPSVQFKGKATLSKDAQNILNGVAARINANPACNIKVIGYGASSKAAQQLSWDRVNAVIKYLVEKQGVSESRFIFTYGQDGDANTVDLQGTLDAGPNTVPAPHPNLKSRN</sequence>
<feature type="domain" description="OmpA-like" evidence="3">
    <location>
        <begin position="410"/>
        <end position="481"/>
    </location>
</feature>
<name>A0A4R6J040_9BACT</name>
<keyword evidence="5" id="KW-1185">Reference proteome</keyword>
<proteinExistence type="predicted"/>
<evidence type="ECO:0000259" key="3">
    <source>
        <dbReference type="Pfam" id="PF00691"/>
    </source>
</evidence>
<gene>
    <name evidence="4" type="ORF">BC659_0605</name>
</gene>
<dbReference type="SUPFAM" id="SSF103088">
    <property type="entry name" value="OmpA-like"/>
    <property type="match status" value="1"/>
</dbReference>
<dbReference type="RefSeq" id="WP_133473131.1">
    <property type="nucleotide sequence ID" value="NZ_SNWP01000010.1"/>
</dbReference>
<comment type="caution">
    <text evidence="4">The sequence shown here is derived from an EMBL/GenBank/DDBJ whole genome shotgun (WGS) entry which is preliminary data.</text>
</comment>